<organism evidence="2 3">
    <name type="scientific">Iris pallida</name>
    <name type="common">Sweet iris</name>
    <dbReference type="NCBI Taxonomy" id="29817"/>
    <lineage>
        <taxon>Eukaryota</taxon>
        <taxon>Viridiplantae</taxon>
        <taxon>Streptophyta</taxon>
        <taxon>Embryophyta</taxon>
        <taxon>Tracheophyta</taxon>
        <taxon>Spermatophyta</taxon>
        <taxon>Magnoliopsida</taxon>
        <taxon>Liliopsida</taxon>
        <taxon>Asparagales</taxon>
        <taxon>Iridaceae</taxon>
        <taxon>Iridoideae</taxon>
        <taxon>Irideae</taxon>
        <taxon>Iris</taxon>
    </lineage>
</organism>
<keyword evidence="3" id="KW-1185">Reference proteome</keyword>
<evidence type="ECO:0000313" key="2">
    <source>
        <dbReference type="EMBL" id="KAJ6820838.1"/>
    </source>
</evidence>
<feature type="compositionally biased region" description="Low complexity" evidence="1">
    <location>
        <begin position="36"/>
        <end position="56"/>
    </location>
</feature>
<reference evidence="2" key="1">
    <citation type="journal article" date="2023" name="GigaByte">
        <title>Genome assembly of the bearded iris, Iris pallida Lam.</title>
        <authorList>
            <person name="Bruccoleri R.E."/>
            <person name="Oakeley E.J."/>
            <person name="Faust A.M.E."/>
            <person name="Altorfer M."/>
            <person name="Dessus-Babus S."/>
            <person name="Burckhardt D."/>
            <person name="Oertli M."/>
            <person name="Naumann U."/>
            <person name="Petersen F."/>
            <person name="Wong J."/>
        </authorList>
    </citation>
    <scope>NUCLEOTIDE SEQUENCE</scope>
    <source>
        <strain evidence="2">GSM-AAB239-AS_SAM_17_03QT</strain>
    </source>
</reference>
<feature type="compositionally biased region" description="Pro residues" evidence="1">
    <location>
        <begin position="57"/>
        <end position="75"/>
    </location>
</feature>
<accession>A0AAX6FXS3</accession>
<reference evidence="2" key="2">
    <citation type="submission" date="2023-04" db="EMBL/GenBank/DDBJ databases">
        <authorList>
            <person name="Bruccoleri R.E."/>
            <person name="Oakeley E.J."/>
            <person name="Faust A.-M."/>
            <person name="Dessus-Babus S."/>
            <person name="Altorfer M."/>
            <person name="Burckhardt D."/>
            <person name="Oertli M."/>
            <person name="Naumann U."/>
            <person name="Petersen F."/>
            <person name="Wong J."/>
        </authorList>
    </citation>
    <scope>NUCLEOTIDE SEQUENCE</scope>
    <source>
        <strain evidence="2">GSM-AAB239-AS_SAM_17_03QT</strain>
        <tissue evidence="2">Leaf</tissue>
    </source>
</reference>
<proteinExistence type="predicted"/>
<comment type="caution">
    <text evidence="2">The sequence shown here is derived from an EMBL/GenBank/DDBJ whole genome shotgun (WGS) entry which is preliminary data.</text>
</comment>
<protein>
    <submittedName>
        <fullName evidence="2">Spidroin-1-like</fullName>
    </submittedName>
</protein>
<sequence>MPTAPARPAGLPPSRPTPGAAAPKPARLPVRPPPRALRAPGRYPPAGLAPSSRVPGAPRPPGRGSPDLTPRPHPPATLVRPTRADFPCRSTLARPPRFRVVTTCPDPLFCGSVAAVRCCPAPRSVCWDFRFPTRSWIPIGRCSRIILLSGSPFLSIIISSESSSRTT</sequence>
<evidence type="ECO:0000313" key="3">
    <source>
        <dbReference type="Proteomes" id="UP001140949"/>
    </source>
</evidence>
<evidence type="ECO:0000256" key="1">
    <source>
        <dbReference type="SAM" id="MobiDB-lite"/>
    </source>
</evidence>
<name>A0AAX6FXS3_IRIPA</name>
<feature type="compositionally biased region" description="Low complexity" evidence="1">
    <location>
        <begin position="20"/>
        <end position="29"/>
    </location>
</feature>
<dbReference type="EMBL" id="JANAVB010025198">
    <property type="protein sequence ID" value="KAJ6820838.1"/>
    <property type="molecule type" value="Genomic_DNA"/>
</dbReference>
<gene>
    <name evidence="2" type="ORF">M6B38_395640</name>
</gene>
<feature type="region of interest" description="Disordered" evidence="1">
    <location>
        <begin position="1"/>
        <end position="84"/>
    </location>
</feature>
<dbReference type="AlphaFoldDB" id="A0AAX6FXS3"/>
<dbReference type="Proteomes" id="UP001140949">
    <property type="component" value="Unassembled WGS sequence"/>
</dbReference>